<dbReference type="PANTHER" id="PTHR42798:SF7">
    <property type="entry name" value="ALPHA-D-RIBOSE 1-METHYLPHOSPHONATE 5-TRIPHOSPHATE SYNTHASE SUBUNIT PHNL"/>
    <property type="match status" value="1"/>
</dbReference>
<sequence>MLKINNLFKKIQNTEVIENVSFQLPQKGLVFITGKSGSGKSTLLNLMGALDKPTKGNITVLGRNINEFVSFELDSYRNYFLGFVFQEYNLLDNLTVFENIQMVCELQSKSVDNWGIQQTLKQVELDGLETHYPNQLSGGQKQRVSIARALIKNPKMILADEPTGNLDEKTGKKIFECLKQISKDTLVVVVSHNTQSAYKYADRIIEFADGKIAKDLTKKANKTSTDKPQILQNKTYTQEEVFNLLKQKNNVMELDFTPTLANENYNYQHQAMHFPLVQTHLSKQTALLVTRNILKNNKKLAFKIISTSSNGALFLTLSFLMFFNMFLLFCNLGYVTPQSQIKNKTFLWWLLAPLLFHIYFLGISFYQIIIHMRNIITLKNKDIGILKSLGASDQDIRKIFHHLNIKLTIIQFLGIPLFFFIFVLLMVISASLQGTLDSFLTFLPKLCSSLKAIVPLYLFLANIVLFFVLVFAYPFLLNHVSTKNQLKKVLKKNPLTIILSVPKS</sequence>
<keyword evidence="3" id="KW-0547">Nucleotide-binding</keyword>
<name>A0ABZ2YFS9_9MOLU</name>
<gene>
    <name evidence="7" type="ORF">M33023_06300</name>
</gene>
<evidence type="ECO:0000256" key="3">
    <source>
        <dbReference type="ARBA" id="ARBA00022741"/>
    </source>
</evidence>
<feature type="transmembrane region" description="Helical" evidence="5">
    <location>
        <begin position="407"/>
        <end position="432"/>
    </location>
</feature>
<dbReference type="Proteomes" id="UP001470586">
    <property type="component" value="Chromosome"/>
</dbReference>
<dbReference type="RefSeq" id="WP_341833583.1">
    <property type="nucleotide sequence ID" value="NZ_CP128397.1"/>
</dbReference>
<keyword evidence="4 7" id="KW-0067">ATP-binding</keyword>
<evidence type="ECO:0000256" key="1">
    <source>
        <dbReference type="ARBA" id="ARBA00005417"/>
    </source>
</evidence>
<dbReference type="PANTHER" id="PTHR42798">
    <property type="entry name" value="LIPOPROTEIN-RELEASING SYSTEM ATP-BINDING PROTEIN LOLD"/>
    <property type="match status" value="1"/>
</dbReference>
<keyword evidence="2" id="KW-0813">Transport</keyword>
<dbReference type="InterPro" id="IPR017911">
    <property type="entry name" value="MacB-like_ATP-bd"/>
</dbReference>
<dbReference type="PROSITE" id="PS50893">
    <property type="entry name" value="ABC_TRANSPORTER_2"/>
    <property type="match status" value="1"/>
</dbReference>
<feature type="transmembrane region" description="Helical" evidence="5">
    <location>
        <begin position="312"/>
        <end position="334"/>
    </location>
</feature>
<keyword evidence="5" id="KW-0812">Transmembrane</keyword>
<dbReference type="GO" id="GO:0005524">
    <property type="term" value="F:ATP binding"/>
    <property type="evidence" value="ECO:0007669"/>
    <property type="project" value="UniProtKB-KW"/>
</dbReference>
<dbReference type="SUPFAM" id="SSF52540">
    <property type="entry name" value="P-loop containing nucleoside triphosphate hydrolases"/>
    <property type="match status" value="1"/>
</dbReference>
<dbReference type="PROSITE" id="PS00211">
    <property type="entry name" value="ABC_TRANSPORTER_1"/>
    <property type="match status" value="1"/>
</dbReference>
<dbReference type="CDD" id="cd03255">
    <property type="entry name" value="ABC_MJ0796_LolCDE_FtsE"/>
    <property type="match status" value="1"/>
</dbReference>
<keyword evidence="8" id="KW-1185">Reference proteome</keyword>
<organism evidence="7 8">
    <name type="scientific">Candidatus Phytoplasma asteris</name>
    <dbReference type="NCBI Taxonomy" id="85620"/>
    <lineage>
        <taxon>Bacteria</taxon>
        <taxon>Bacillati</taxon>
        <taxon>Mycoplasmatota</taxon>
        <taxon>Mollicutes</taxon>
        <taxon>Acholeplasmatales</taxon>
        <taxon>Acholeplasmataceae</taxon>
        <taxon>Candidatus Phytoplasma</taxon>
        <taxon>16SrI (Aster yellows group)</taxon>
    </lineage>
</organism>
<feature type="domain" description="ABC transporter" evidence="6">
    <location>
        <begin position="2"/>
        <end position="234"/>
    </location>
</feature>
<keyword evidence="5" id="KW-1133">Transmembrane helix</keyword>
<dbReference type="InterPro" id="IPR003439">
    <property type="entry name" value="ABC_transporter-like_ATP-bd"/>
</dbReference>
<dbReference type="Gene3D" id="3.40.50.300">
    <property type="entry name" value="P-loop containing nucleotide triphosphate hydrolases"/>
    <property type="match status" value="1"/>
</dbReference>
<comment type="similarity">
    <text evidence="1">Belongs to the ABC transporter superfamily.</text>
</comment>
<dbReference type="SMART" id="SM00382">
    <property type="entry name" value="AAA"/>
    <property type="match status" value="1"/>
</dbReference>
<dbReference type="InterPro" id="IPR003593">
    <property type="entry name" value="AAA+_ATPase"/>
</dbReference>
<evidence type="ECO:0000256" key="4">
    <source>
        <dbReference type="ARBA" id="ARBA00022840"/>
    </source>
</evidence>
<dbReference type="InterPro" id="IPR027417">
    <property type="entry name" value="P-loop_NTPase"/>
</dbReference>
<dbReference type="Pfam" id="PF00005">
    <property type="entry name" value="ABC_tran"/>
    <property type="match status" value="1"/>
</dbReference>
<feature type="transmembrane region" description="Helical" evidence="5">
    <location>
        <begin position="346"/>
        <end position="369"/>
    </location>
</feature>
<accession>A0ABZ2YFS9</accession>
<dbReference type="EMBL" id="CP128397">
    <property type="protein sequence ID" value="WZN38762.1"/>
    <property type="molecule type" value="Genomic_DNA"/>
</dbReference>
<keyword evidence="5" id="KW-0472">Membrane</keyword>
<evidence type="ECO:0000256" key="5">
    <source>
        <dbReference type="SAM" id="Phobius"/>
    </source>
</evidence>
<proteinExistence type="inferred from homology"/>
<evidence type="ECO:0000313" key="8">
    <source>
        <dbReference type="Proteomes" id="UP001470586"/>
    </source>
</evidence>
<reference evidence="7" key="1">
    <citation type="submission" date="2023-06" db="EMBL/GenBank/DDBJ databases">
        <title>Complete Genome of Candidatus Phytoplasma asteris M33.</title>
        <authorList>
            <person name="Toth R."/>
            <person name="Ilic A.-M."/>
            <person name="Huettel B."/>
            <person name="Duduk B."/>
            <person name="Kube M."/>
        </authorList>
    </citation>
    <scope>NUCLEOTIDE SEQUENCE [LARGE SCALE GENOMIC DNA]</scope>
    <source>
        <strain evidence="7">M33</strain>
    </source>
</reference>
<evidence type="ECO:0000259" key="6">
    <source>
        <dbReference type="PROSITE" id="PS50893"/>
    </source>
</evidence>
<dbReference type="InterPro" id="IPR017871">
    <property type="entry name" value="ABC_transporter-like_CS"/>
</dbReference>
<protein>
    <submittedName>
        <fullName evidence="7">ABC-type transport system, ATP-binding protein</fullName>
    </submittedName>
</protein>
<evidence type="ECO:0000256" key="2">
    <source>
        <dbReference type="ARBA" id="ARBA00022448"/>
    </source>
</evidence>
<evidence type="ECO:0000313" key="7">
    <source>
        <dbReference type="EMBL" id="WZN38762.1"/>
    </source>
</evidence>
<feature type="transmembrane region" description="Helical" evidence="5">
    <location>
        <begin position="452"/>
        <end position="477"/>
    </location>
</feature>